<keyword evidence="2" id="KW-1185">Reference proteome</keyword>
<proteinExistence type="predicted"/>
<evidence type="ECO:0000313" key="1">
    <source>
        <dbReference type="EMBL" id="KAL0929984.1"/>
    </source>
</evidence>
<reference evidence="1 2" key="1">
    <citation type="journal article" date="2020" name="Phytopathology">
        <title>Genome Sequence Resources of Colletotrichum truncatum, C. plurivorum, C. musicola, and C. sojae: Four Species Pathogenic to Soybean (Glycine max).</title>
        <authorList>
            <person name="Rogerio F."/>
            <person name="Boufleur T.R."/>
            <person name="Ciampi-Guillardi M."/>
            <person name="Sukno S.A."/>
            <person name="Thon M.R."/>
            <person name="Massola Junior N.S."/>
            <person name="Baroncelli R."/>
        </authorList>
    </citation>
    <scope>NUCLEOTIDE SEQUENCE [LARGE SCALE GENOMIC DNA]</scope>
    <source>
        <strain evidence="1 2">CMES1059</strain>
    </source>
</reference>
<protein>
    <submittedName>
        <fullName evidence="1">Uncharacterized protein</fullName>
    </submittedName>
</protein>
<gene>
    <name evidence="1" type="ORF">CTRU02_214804</name>
</gene>
<dbReference type="EMBL" id="VUJX02000012">
    <property type="protein sequence ID" value="KAL0929984.1"/>
    <property type="molecule type" value="Genomic_DNA"/>
</dbReference>
<sequence>MAFRFVMLCLAAVVVASPVFTPRAMNGTAFDPERGLLNGEVLLVDGDHMEVVNQEAYFAMLASEKILASVPEVDHSLLSFKTPSEEEVNNLDSRQIDCDDIHAITITKTEQFYDWDLQMSPVVIAQAKEVTISLTETYTVTDTITINGGFNPTIIQSYLTSTLGVAVSRSWATASAIMVRGTISAGHTGCMVNNPFKTRRYGKIMRGCLGRQTQVGAFMSDVYEEGSYNGVKWVKGAITNCEKEGVHRPLTRCQGSGEFV</sequence>
<dbReference type="Proteomes" id="UP000805649">
    <property type="component" value="Unassembled WGS sequence"/>
</dbReference>
<name>A0ACC3YDT8_COLTU</name>
<comment type="caution">
    <text evidence="1">The sequence shown here is derived from an EMBL/GenBank/DDBJ whole genome shotgun (WGS) entry which is preliminary data.</text>
</comment>
<accession>A0ACC3YDT8</accession>
<evidence type="ECO:0000313" key="2">
    <source>
        <dbReference type="Proteomes" id="UP000805649"/>
    </source>
</evidence>
<organism evidence="1 2">
    <name type="scientific">Colletotrichum truncatum</name>
    <name type="common">Anthracnose fungus</name>
    <name type="synonym">Colletotrichum capsici</name>
    <dbReference type="NCBI Taxonomy" id="5467"/>
    <lineage>
        <taxon>Eukaryota</taxon>
        <taxon>Fungi</taxon>
        <taxon>Dikarya</taxon>
        <taxon>Ascomycota</taxon>
        <taxon>Pezizomycotina</taxon>
        <taxon>Sordariomycetes</taxon>
        <taxon>Hypocreomycetidae</taxon>
        <taxon>Glomerellales</taxon>
        <taxon>Glomerellaceae</taxon>
        <taxon>Colletotrichum</taxon>
        <taxon>Colletotrichum truncatum species complex</taxon>
    </lineage>
</organism>